<comment type="cofactor">
    <cofactor evidence="6">
        <name>Mg(2+)</name>
        <dbReference type="ChEBI" id="CHEBI:18420"/>
    </cofactor>
</comment>
<evidence type="ECO:0000313" key="8">
    <source>
        <dbReference type="EMBL" id="KUJ81235.1"/>
    </source>
</evidence>
<dbReference type="SUPFAM" id="SSF53218">
    <property type="entry name" value="Molybdenum cofactor biosynthesis proteins"/>
    <property type="match status" value="1"/>
</dbReference>
<keyword evidence="6" id="KW-0808">Transferase</keyword>
<dbReference type="CDD" id="cd00887">
    <property type="entry name" value="MoeA"/>
    <property type="match status" value="1"/>
</dbReference>
<dbReference type="GO" id="GO:0006777">
    <property type="term" value="P:Mo-molybdopterin cofactor biosynthetic process"/>
    <property type="evidence" value="ECO:0007669"/>
    <property type="project" value="UniProtKB-UniRule"/>
</dbReference>
<keyword evidence="6" id="KW-0479">Metal-binding</keyword>
<name>A0A0X3TZL6_9RHOB</name>
<dbReference type="Pfam" id="PF00994">
    <property type="entry name" value="MoCF_biosynth"/>
    <property type="match status" value="1"/>
</dbReference>
<comment type="similarity">
    <text evidence="3 6">Belongs to the MoeA family.</text>
</comment>
<dbReference type="Proteomes" id="UP000053690">
    <property type="component" value="Unassembled WGS sequence"/>
</dbReference>
<dbReference type="PANTHER" id="PTHR10192">
    <property type="entry name" value="MOLYBDOPTERIN BIOSYNTHESIS PROTEIN"/>
    <property type="match status" value="1"/>
</dbReference>
<feature type="domain" description="MoaB/Mog" evidence="7">
    <location>
        <begin position="199"/>
        <end position="338"/>
    </location>
</feature>
<dbReference type="InterPro" id="IPR008284">
    <property type="entry name" value="MoCF_biosynth_CS"/>
</dbReference>
<evidence type="ECO:0000256" key="2">
    <source>
        <dbReference type="ARBA" id="ARBA00005046"/>
    </source>
</evidence>
<dbReference type="EC" id="2.10.1.1" evidence="6"/>
<dbReference type="Gene3D" id="3.40.980.10">
    <property type="entry name" value="MoaB/Mog-like domain"/>
    <property type="match status" value="1"/>
</dbReference>
<organism evidence="8 9">
    <name type="scientific">Ruegeria profundi</name>
    <dbReference type="NCBI Taxonomy" id="1685378"/>
    <lineage>
        <taxon>Bacteria</taxon>
        <taxon>Pseudomonadati</taxon>
        <taxon>Pseudomonadota</taxon>
        <taxon>Alphaproteobacteria</taxon>
        <taxon>Rhodobacterales</taxon>
        <taxon>Roseobacteraceae</taxon>
        <taxon>Ruegeria</taxon>
    </lineage>
</organism>
<dbReference type="InterPro" id="IPR036425">
    <property type="entry name" value="MoaB/Mog-like_dom_sf"/>
</dbReference>
<evidence type="ECO:0000259" key="7">
    <source>
        <dbReference type="SMART" id="SM00852"/>
    </source>
</evidence>
<comment type="catalytic activity">
    <reaction evidence="5">
        <text>adenylyl-molybdopterin + molybdate = Mo-molybdopterin + AMP + H(+)</text>
        <dbReference type="Rhea" id="RHEA:35047"/>
        <dbReference type="ChEBI" id="CHEBI:15378"/>
        <dbReference type="ChEBI" id="CHEBI:36264"/>
        <dbReference type="ChEBI" id="CHEBI:62727"/>
        <dbReference type="ChEBI" id="CHEBI:71302"/>
        <dbReference type="ChEBI" id="CHEBI:456215"/>
        <dbReference type="EC" id="2.10.1.1"/>
    </reaction>
</comment>
<dbReference type="STRING" id="1685378.AVO44_05095"/>
<sequence>MTYLPRHLSSGCGCDDLSVAAGVISIDQALQQVLQHVTPVARTENAPIHTCRGRVLAAAVLAHADMPRFDHSAMDGYAVNSKALAGDGPWLLPVNGRVAAGDAADTPYAATDACRIFTGAPVPHPFDSVIMQEKVERLGNMIRINTRPNIGENIRLRGEEHQRGAEILPVGMKLIPRAIAAAAAAGHGVVNVRCRIRVTLLASGSEVAASGTKNLTGGQIWDVNTPMLQSLLSRPDVDLKNVIKVDDNKDSIRCALQSAAATSDLIITTGGVSVGDEDHLRTAVTAARGEIFFAGVAIKPGKPVALGKIGDAVWLGLPGNPGSAFVTWSVIGQTVLNTLAGNAQVHPERRHVVLGHSLSRKAGRCEVRAARIVGVDGYGRDIVECPSNVNSGQVSLLATSDGLSFLPSETDHFPEGALVEFLPFSSN</sequence>
<dbReference type="UniPathway" id="UPA00344"/>
<dbReference type="Gene3D" id="2.40.340.10">
    <property type="entry name" value="MoeA, C-terminal, domain IV"/>
    <property type="match status" value="1"/>
</dbReference>
<reference evidence="9" key="1">
    <citation type="submission" date="2015-12" db="EMBL/GenBank/DDBJ databases">
        <authorList>
            <person name="Zhang G."/>
            <person name="Stingl U."/>
        </authorList>
    </citation>
    <scope>NUCLEOTIDE SEQUENCE [LARGE SCALE GENOMIC DNA]</scope>
    <source>
        <strain evidence="9">ZGT108</strain>
    </source>
</reference>
<dbReference type="RefSeq" id="WP_068333501.1">
    <property type="nucleotide sequence ID" value="NZ_LQBP01000002.1"/>
</dbReference>
<keyword evidence="6" id="KW-0500">Molybdenum</keyword>
<dbReference type="SUPFAM" id="SSF63882">
    <property type="entry name" value="MoeA N-terminal region -like"/>
    <property type="match status" value="1"/>
</dbReference>
<dbReference type="Gene3D" id="2.170.190.11">
    <property type="entry name" value="Molybdopterin biosynthesis moea protein, domain 3"/>
    <property type="match status" value="1"/>
</dbReference>
<dbReference type="AlphaFoldDB" id="A0A0X3TZL6"/>
<evidence type="ECO:0000256" key="5">
    <source>
        <dbReference type="ARBA" id="ARBA00047317"/>
    </source>
</evidence>
<dbReference type="InterPro" id="IPR036135">
    <property type="entry name" value="MoeA_linker/N_sf"/>
</dbReference>
<dbReference type="InterPro" id="IPR038987">
    <property type="entry name" value="MoeA-like"/>
</dbReference>
<evidence type="ECO:0000256" key="4">
    <source>
        <dbReference type="ARBA" id="ARBA00023150"/>
    </source>
</evidence>
<evidence type="ECO:0000256" key="1">
    <source>
        <dbReference type="ARBA" id="ARBA00002901"/>
    </source>
</evidence>
<dbReference type="SUPFAM" id="SSF63867">
    <property type="entry name" value="MoeA C-terminal domain-like"/>
    <property type="match status" value="1"/>
</dbReference>
<dbReference type="InterPro" id="IPR005110">
    <property type="entry name" value="MoeA_linker/N"/>
</dbReference>
<dbReference type="GO" id="GO:0061599">
    <property type="term" value="F:molybdopterin molybdotransferase activity"/>
    <property type="evidence" value="ECO:0007669"/>
    <property type="project" value="UniProtKB-UniRule"/>
</dbReference>
<evidence type="ECO:0000256" key="3">
    <source>
        <dbReference type="ARBA" id="ARBA00010763"/>
    </source>
</evidence>
<dbReference type="Gene3D" id="3.90.105.10">
    <property type="entry name" value="Molybdopterin biosynthesis moea protein, domain 2"/>
    <property type="match status" value="1"/>
</dbReference>
<keyword evidence="4 6" id="KW-0501">Molybdenum cofactor biosynthesis</keyword>
<proteinExistence type="inferred from homology"/>
<dbReference type="InterPro" id="IPR001453">
    <property type="entry name" value="MoaB/Mog_dom"/>
</dbReference>
<keyword evidence="6" id="KW-0460">Magnesium</keyword>
<dbReference type="SMART" id="SM00852">
    <property type="entry name" value="MoCF_biosynth"/>
    <property type="match status" value="1"/>
</dbReference>
<comment type="pathway">
    <text evidence="2 6">Cofactor biosynthesis; molybdopterin biosynthesis.</text>
</comment>
<dbReference type="GO" id="GO:0005829">
    <property type="term" value="C:cytosol"/>
    <property type="evidence" value="ECO:0007669"/>
    <property type="project" value="TreeGrafter"/>
</dbReference>
<dbReference type="EMBL" id="LQBP01000002">
    <property type="protein sequence ID" value="KUJ81235.1"/>
    <property type="molecule type" value="Genomic_DNA"/>
</dbReference>
<evidence type="ECO:0000256" key="6">
    <source>
        <dbReference type="RuleBase" id="RU365090"/>
    </source>
</evidence>
<gene>
    <name evidence="8" type="ORF">AVO44_05095</name>
</gene>
<dbReference type="Pfam" id="PF03453">
    <property type="entry name" value="MoeA_N"/>
    <property type="match status" value="1"/>
</dbReference>
<keyword evidence="9" id="KW-1185">Reference proteome</keyword>
<dbReference type="PANTHER" id="PTHR10192:SF5">
    <property type="entry name" value="GEPHYRIN"/>
    <property type="match status" value="1"/>
</dbReference>
<protein>
    <recommendedName>
        <fullName evidence="6">Molybdopterin molybdenumtransferase</fullName>
        <ecNumber evidence="6">2.10.1.1</ecNumber>
    </recommendedName>
</protein>
<dbReference type="OrthoDB" id="9804758at2"/>
<comment type="caution">
    <text evidence="8">The sequence shown here is derived from an EMBL/GenBank/DDBJ whole genome shotgun (WGS) entry which is preliminary data.</text>
</comment>
<dbReference type="InterPro" id="IPR036688">
    <property type="entry name" value="MoeA_C_domain_IV_sf"/>
</dbReference>
<evidence type="ECO:0000313" key="9">
    <source>
        <dbReference type="Proteomes" id="UP000053690"/>
    </source>
</evidence>
<comment type="function">
    <text evidence="1 6">Catalyzes the insertion of molybdate into adenylated molybdopterin with the concomitant release of AMP.</text>
</comment>
<dbReference type="PROSITE" id="PS01079">
    <property type="entry name" value="MOCF_BIOSYNTHESIS_2"/>
    <property type="match status" value="1"/>
</dbReference>
<accession>A0A0X3TZL6</accession>
<dbReference type="GO" id="GO:0046872">
    <property type="term" value="F:metal ion binding"/>
    <property type="evidence" value="ECO:0007669"/>
    <property type="project" value="UniProtKB-UniRule"/>
</dbReference>